<proteinExistence type="predicted"/>
<dbReference type="RefSeq" id="WP_007624273.1">
    <property type="nucleotide sequence ID" value="NZ_BAEO01000062.1"/>
</dbReference>
<evidence type="ECO:0000313" key="1">
    <source>
        <dbReference type="EMBL" id="GAC21382.1"/>
    </source>
</evidence>
<reference evidence="1 2" key="1">
    <citation type="journal article" date="2017" name="Antonie Van Leeuwenhoek">
        <title>Rhizobium rhizosphaerae sp. nov., a novel species isolated from rice rhizosphere.</title>
        <authorList>
            <person name="Zhao J.J."/>
            <person name="Zhang J."/>
            <person name="Zhang R.J."/>
            <person name="Zhang C.W."/>
            <person name="Yin H.Q."/>
            <person name="Zhang X.X."/>
        </authorList>
    </citation>
    <scope>NUCLEOTIDE SEQUENCE [LARGE SCALE GENOMIC DNA]</scope>
    <source>
        <strain evidence="1 2">BSs20135</strain>
    </source>
</reference>
<name>K6YTA4_9ALTE</name>
<protein>
    <submittedName>
        <fullName evidence="1">Uncharacterized protein</fullName>
    </submittedName>
</protein>
<sequence length="276" mass="30989">MENALIYLSYMWKIIFSSKLVPKLCQPAIFLMFPMTFISTVTYADTCDKYLLERADTGESGYRKRGRICEGLYESPVSADFELVSLVEHPLNSYVKGDTISIELPNVTQQLGSSSISIRGLALKPRLYYRMDTSFGPDSVIKWPVEQVLSSIKLDAHELGIYGWQESKTGKTYIPVSVSVDGQMKIVDPNFDAQAIVRAGVPIQKIAWRLLGEGISDAYNNVKKSYSVGTPIPIQITWPQPRPDFIKLEVAAKPMTSNDWIIQVFYIALPTKSKSE</sequence>
<dbReference type="AlphaFoldDB" id="K6YTA4"/>
<dbReference type="STRING" id="493475.GARC_4440"/>
<accession>K6YTA4</accession>
<evidence type="ECO:0000313" key="2">
    <source>
        <dbReference type="Proteomes" id="UP000006327"/>
    </source>
</evidence>
<dbReference type="EMBL" id="BAEO01000062">
    <property type="protein sequence ID" value="GAC21382.1"/>
    <property type="molecule type" value="Genomic_DNA"/>
</dbReference>
<dbReference type="OrthoDB" id="6397661at2"/>
<gene>
    <name evidence="1" type="ORF">GARC_4440</name>
</gene>
<comment type="caution">
    <text evidence="1">The sequence shown here is derived from an EMBL/GenBank/DDBJ whole genome shotgun (WGS) entry which is preliminary data.</text>
</comment>
<organism evidence="1 2">
    <name type="scientific">Paraglaciecola arctica BSs20135</name>
    <dbReference type="NCBI Taxonomy" id="493475"/>
    <lineage>
        <taxon>Bacteria</taxon>
        <taxon>Pseudomonadati</taxon>
        <taxon>Pseudomonadota</taxon>
        <taxon>Gammaproteobacteria</taxon>
        <taxon>Alteromonadales</taxon>
        <taxon>Alteromonadaceae</taxon>
        <taxon>Paraglaciecola</taxon>
    </lineage>
</organism>
<dbReference type="Proteomes" id="UP000006327">
    <property type="component" value="Unassembled WGS sequence"/>
</dbReference>
<keyword evidence="2" id="KW-1185">Reference proteome</keyword>